<comment type="caution">
    <text evidence="2">The sequence shown here is derived from an EMBL/GenBank/DDBJ whole genome shotgun (WGS) entry which is preliminary data.</text>
</comment>
<proteinExistence type="predicted"/>
<feature type="signal peptide" evidence="1">
    <location>
        <begin position="1"/>
        <end position="31"/>
    </location>
</feature>
<dbReference type="AlphaFoldDB" id="A0A8X6QFY7"/>
<keyword evidence="1" id="KW-0732">Signal</keyword>
<feature type="chain" id="PRO_5036481641" evidence="1">
    <location>
        <begin position="32"/>
        <end position="188"/>
    </location>
</feature>
<accession>A0A8X6QFY7</accession>
<organism evidence="2 3">
    <name type="scientific">Nephila pilipes</name>
    <name type="common">Giant wood spider</name>
    <name type="synonym">Nephila maculata</name>
    <dbReference type="NCBI Taxonomy" id="299642"/>
    <lineage>
        <taxon>Eukaryota</taxon>
        <taxon>Metazoa</taxon>
        <taxon>Ecdysozoa</taxon>
        <taxon>Arthropoda</taxon>
        <taxon>Chelicerata</taxon>
        <taxon>Arachnida</taxon>
        <taxon>Araneae</taxon>
        <taxon>Araneomorphae</taxon>
        <taxon>Entelegynae</taxon>
        <taxon>Araneoidea</taxon>
        <taxon>Nephilidae</taxon>
        <taxon>Nephila</taxon>
    </lineage>
</organism>
<protein>
    <submittedName>
        <fullName evidence="2">Uncharacterized protein</fullName>
    </submittedName>
</protein>
<dbReference type="OrthoDB" id="6410785at2759"/>
<name>A0A8X6QFY7_NEPPI</name>
<dbReference type="EMBL" id="BMAW01125232">
    <property type="protein sequence ID" value="GFU11523.1"/>
    <property type="molecule type" value="Genomic_DNA"/>
</dbReference>
<evidence type="ECO:0000313" key="2">
    <source>
        <dbReference type="EMBL" id="GFU11523.1"/>
    </source>
</evidence>
<gene>
    <name evidence="2" type="primary">AVEN_251855_1</name>
    <name evidence="2" type="ORF">NPIL_478481</name>
</gene>
<evidence type="ECO:0000256" key="1">
    <source>
        <dbReference type="SAM" id="SignalP"/>
    </source>
</evidence>
<evidence type="ECO:0000313" key="3">
    <source>
        <dbReference type="Proteomes" id="UP000887013"/>
    </source>
</evidence>
<dbReference type="Proteomes" id="UP000887013">
    <property type="component" value="Unassembled WGS sequence"/>
</dbReference>
<reference evidence="2" key="1">
    <citation type="submission" date="2020-08" db="EMBL/GenBank/DDBJ databases">
        <title>Multicomponent nature underlies the extraordinary mechanical properties of spider dragline silk.</title>
        <authorList>
            <person name="Kono N."/>
            <person name="Nakamura H."/>
            <person name="Mori M."/>
            <person name="Yoshida Y."/>
            <person name="Ohtoshi R."/>
            <person name="Malay A.D."/>
            <person name="Moran D.A.P."/>
            <person name="Tomita M."/>
            <person name="Numata K."/>
            <person name="Arakawa K."/>
        </authorList>
    </citation>
    <scope>NUCLEOTIDE SEQUENCE</scope>
</reference>
<keyword evidence="3" id="KW-1185">Reference proteome</keyword>
<sequence length="188" mass="21202">MLISILRFQVKMKSFVLLSFLLLLTSNRVESGTPCPSSKNIFPCSCTNLDDGLTLVVCPSIHNASHLEEVTKPMKSMIIDRLMLLNTFSDGKHNDDFINAVDPKTKMPMHGMFPKKWLSEVRVRDLEIQNSNLNGYFLIDEAFEGQSDFLTSLVIKNANLRGHYVPVVVQPLEQLLYPPPVNKACTSF</sequence>